<organism evidence="2 3">
    <name type="scientific">Winogradskyella immobilis</name>
    <dbReference type="NCBI Taxonomy" id="2816852"/>
    <lineage>
        <taxon>Bacteria</taxon>
        <taxon>Pseudomonadati</taxon>
        <taxon>Bacteroidota</taxon>
        <taxon>Flavobacteriia</taxon>
        <taxon>Flavobacteriales</taxon>
        <taxon>Flavobacteriaceae</taxon>
        <taxon>Winogradskyella</taxon>
    </lineage>
</organism>
<dbReference type="EMBL" id="JAFMPT010000007">
    <property type="protein sequence ID" value="MCC1484429.1"/>
    <property type="molecule type" value="Genomic_DNA"/>
</dbReference>
<accession>A0ABS8EMI8</accession>
<dbReference type="CDD" id="cd00038">
    <property type="entry name" value="CAP_ED"/>
    <property type="match status" value="1"/>
</dbReference>
<dbReference type="InterPro" id="IPR000595">
    <property type="entry name" value="cNMP-bd_dom"/>
</dbReference>
<gene>
    <name evidence="2" type="ORF">J1C55_07515</name>
</gene>
<dbReference type="SUPFAM" id="SSF51206">
    <property type="entry name" value="cAMP-binding domain-like"/>
    <property type="match status" value="1"/>
</dbReference>
<sequence length="201" mass="23796">MILKLKTKIEKILQMPVEDCDLYFSNSKVPLKIPAKECFLKEGQICKKMAFIEKGELRMFYITEEGKEINVEFFFENDFVASYQSFLRQTKSKYYIQAISDCELVTISHKTLQNAYANSPYWQRFGRIVAERVFTLAEQRTEGFLFYNAEERYLNLLRNRPIIFKKIPLYHIASYLGIEPESLSRLRKKLTKKVELNIGQE</sequence>
<reference evidence="2" key="2">
    <citation type="submission" date="2021-10" db="EMBL/GenBank/DDBJ databases">
        <title>Genome of Winogradskyella sp. E313.</title>
        <authorList>
            <person name="Zhou Y."/>
        </authorList>
    </citation>
    <scope>NUCLEOTIDE SEQUENCE</scope>
    <source>
        <strain evidence="2">E313</strain>
    </source>
</reference>
<evidence type="ECO:0000313" key="2">
    <source>
        <dbReference type="EMBL" id="MCC1484429.1"/>
    </source>
</evidence>
<name>A0ABS8EMI8_9FLAO</name>
<comment type="caution">
    <text evidence="2">The sequence shown here is derived from an EMBL/GenBank/DDBJ whole genome shotgun (WGS) entry which is preliminary data.</text>
</comment>
<evidence type="ECO:0000259" key="1">
    <source>
        <dbReference type="Pfam" id="PF00027"/>
    </source>
</evidence>
<protein>
    <submittedName>
        <fullName evidence="2">Crp/Fnr family transcriptional regulator</fullName>
    </submittedName>
</protein>
<keyword evidence="3" id="KW-1185">Reference proteome</keyword>
<dbReference type="Gene3D" id="2.60.120.10">
    <property type="entry name" value="Jelly Rolls"/>
    <property type="match status" value="1"/>
</dbReference>
<dbReference type="Pfam" id="PF00027">
    <property type="entry name" value="cNMP_binding"/>
    <property type="match status" value="1"/>
</dbReference>
<dbReference type="Proteomes" id="UP000778797">
    <property type="component" value="Unassembled WGS sequence"/>
</dbReference>
<proteinExistence type="predicted"/>
<evidence type="ECO:0000313" key="3">
    <source>
        <dbReference type="Proteomes" id="UP000778797"/>
    </source>
</evidence>
<reference evidence="2" key="1">
    <citation type="submission" date="2021-03" db="EMBL/GenBank/DDBJ databases">
        <authorList>
            <person name="Ping X."/>
        </authorList>
    </citation>
    <scope>NUCLEOTIDE SEQUENCE</scope>
    <source>
        <strain evidence="2">E313</strain>
    </source>
</reference>
<dbReference type="InterPro" id="IPR014710">
    <property type="entry name" value="RmlC-like_jellyroll"/>
</dbReference>
<dbReference type="RefSeq" id="WP_227476874.1">
    <property type="nucleotide sequence ID" value="NZ_JAFMPT010000007.1"/>
</dbReference>
<feature type="domain" description="Cyclic nucleotide-binding" evidence="1">
    <location>
        <begin position="32"/>
        <end position="118"/>
    </location>
</feature>
<dbReference type="InterPro" id="IPR018490">
    <property type="entry name" value="cNMP-bd_dom_sf"/>
</dbReference>